<dbReference type="GO" id="GO:0070513">
    <property type="term" value="F:death domain binding"/>
    <property type="evidence" value="ECO:0007669"/>
    <property type="project" value="InterPro"/>
</dbReference>
<dbReference type="EnsemblMetazoa" id="CapteT68732">
    <property type="protein sequence ID" value="CapteP68732"/>
    <property type="gene ID" value="CapteG68732"/>
</dbReference>
<dbReference type="InterPro" id="IPR001315">
    <property type="entry name" value="CARD"/>
</dbReference>
<dbReference type="HOGENOM" id="CLU_174928_0_0_1"/>
<evidence type="ECO:0000313" key="2">
    <source>
        <dbReference type="EnsemblMetazoa" id="CapteP68732"/>
    </source>
</evidence>
<name>X2B7S7_CAPTE</name>
<dbReference type="CDD" id="cd01671">
    <property type="entry name" value="CARD"/>
    <property type="match status" value="1"/>
</dbReference>
<protein>
    <recommendedName>
        <fullName evidence="1">CARD domain-containing protein</fullName>
    </recommendedName>
</protein>
<organism evidence="2 3">
    <name type="scientific">Capitella teleta</name>
    <name type="common">Polychaete worm</name>
    <dbReference type="NCBI Taxonomy" id="283909"/>
    <lineage>
        <taxon>Eukaryota</taxon>
        <taxon>Metazoa</taxon>
        <taxon>Spiralia</taxon>
        <taxon>Lophotrochozoa</taxon>
        <taxon>Annelida</taxon>
        <taxon>Polychaeta</taxon>
        <taxon>Sedentaria</taxon>
        <taxon>Scolecida</taxon>
        <taxon>Capitellidae</taxon>
        <taxon>Capitella</taxon>
    </lineage>
</organism>
<accession>X2B7S7</accession>
<reference evidence="2" key="3">
    <citation type="submission" date="2015-06" db="UniProtKB">
        <authorList>
            <consortium name="EnsemblMetazoa"/>
        </authorList>
    </citation>
    <scope>IDENTIFICATION</scope>
</reference>
<keyword evidence="3" id="KW-1185">Reference proteome</keyword>
<dbReference type="InterPro" id="IPR011029">
    <property type="entry name" value="DEATH-like_dom_sf"/>
</dbReference>
<evidence type="ECO:0000313" key="3">
    <source>
        <dbReference type="Proteomes" id="UP000014760"/>
    </source>
</evidence>
<evidence type="ECO:0000259" key="1">
    <source>
        <dbReference type="PROSITE" id="PS50209"/>
    </source>
</evidence>
<dbReference type="AlphaFoldDB" id="X2B7S7"/>
<dbReference type="SUPFAM" id="SSF47986">
    <property type="entry name" value="DEATH domain"/>
    <property type="match status" value="1"/>
</dbReference>
<dbReference type="OrthoDB" id="5981554at2759"/>
<dbReference type="PROSITE" id="PS50209">
    <property type="entry name" value="CARD"/>
    <property type="match status" value="1"/>
</dbReference>
<dbReference type="Pfam" id="PF00619">
    <property type="entry name" value="CARD"/>
    <property type="match status" value="1"/>
</dbReference>
<reference evidence="3" key="1">
    <citation type="submission" date="2012-12" db="EMBL/GenBank/DDBJ databases">
        <authorList>
            <person name="Hellsten U."/>
            <person name="Grimwood J."/>
            <person name="Chapman J.A."/>
            <person name="Shapiro H."/>
            <person name="Aerts A."/>
            <person name="Otillar R.P."/>
            <person name="Terry A.Y."/>
            <person name="Boore J.L."/>
            <person name="Simakov O."/>
            <person name="Marletaz F."/>
            <person name="Cho S.-J."/>
            <person name="Edsinger-Gonzales E."/>
            <person name="Havlak P."/>
            <person name="Kuo D.-H."/>
            <person name="Larsson T."/>
            <person name="Lv J."/>
            <person name="Arendt D."/>
            <person name="Savage R."/>
            <person name="Osoegawa K."/>
            <person name="de Jong P."/>
            <person name="Lindberg D.R."/>
            <person name="Seaver E.C."/>
            <person name="Weisblat D.A."/>
            <person name="Putnam N.H."/>
            <person name="Grigoriev I.V."/>
            <person name="Rokhsar D.S."/>
        </authorList>
    </citation>
    <scope>NUCLEOTIDE SEQUENCE</scope>
    <source>
        <strain evidence="3">I ESC-2004</strain>
    </source>
</reference>
<dbReference type="PANTHER" id="PTHR15034:SF5">
    <property type="entry name" value="DEATH DOMAIN-CONTAINING PROTEIN CRADD"/>
    <property type="match status" value="1"/>
</dbReference>
<dbReference type="GO" id="GO:0042981">
    <property type="term" value="P:regulation of apoptotic process"/>
    <property type="evidence" value="ECO:0007669"/>
    <property type="project" value="InterPro"/>
</dbReference>
<dbReference type="PANTHER" id="PTHR15034">
    <property type="entry name" value="DEATH DOMAIN-CONTAINING PROTEIN CRADD"/>
    <property type="match status" value="1"/>
</dbReference>
<dbReference type="GO" id="GO:0002020">
    <property type="term" value="F:protease binding"/>
    <property type="evidence" value="ECO:0007669"/>
    <property type="project" value="InterPro"/>
</dbReference>
<feature type="domain" description="CARD" evidence="1">
    <location>
        <begin position="1"/>
        <end position="73"/>
    </location>
</feature>
<dbReference type="EMBL" id="AMQN01000195">
    <property type="status" value="NOT_ANNOTATED_CDS"/>
    <property type="molecule type" value="Genomic_DNA"/>
</dbReference>
<dbReference type="InterPro" id="IPR037939">
    <property type="entry name" value="CRADD"/>
</dbReference>
<dbReference type="Gene3D" id="1.10.533.10">
    <property type="entry name" value="Death Domain, Fas"/>
    <property type="match status" value="1"/>
</dbReference>
<reference evidence="3" key="2">
    <citation type="journal article" date="2013" name="Nature">
        <title>Insights into bilaterian evolution from three spiralian genomes.</title>
        <authorList>
            <person name="Simakov O."/>
            <person name="Marletaz F."/>
            <person name="Cho S.J."/>
            <person name="Edsinger-Gonzales E."/>
            <person name="Havlak P."/>
            <person name="Hellsten U."/>
            <person name="Kuo D.H."/>
            <person name="Larsson T."/>
            <person name="Lv J."/>
            <person name="Arendt D."/>
            <person name="Savage R."/>
            <person name="Osoegawa K."/>
            <person name="de Jong P."/>
            <person name="Grimwood J."/>
            <person name="Chapman J.A."/>
            <person name="Shapiro H."/>
            <person name="Aerts A."/>
            <person name="Otillar R.P."/>
            <person name="Terry A.Y."/>
            <person name="Boore J.L."/>
            <person name="Grigoriev I.V."/>
            <person name="Lindberg D.R."/>
            <person name="Seaver E.C."/>
            <person name="Weisblat D.A."/>
            <person name="Putnam N.H."/>
            <person name="Rokhsar D.S."/>
        </authorList>
    </citation>
    <scope>NUCLEOTIDE SEQUENCE</scope>
    <source>
        <strain evidence="3">I ESC-2004</strain>
    </source>
</reference>
<sequence length="73" mass="8397">MQRNLTALTKDLYPAEVFPFLTQESILTENDVDVINAETTRRQQAFLLVTTLYRKGPKAFSVFVEALKDSHQH</sequence>
<dbReference type="Proteomes" id="UP000014760">
    <property type="component" value="Unassembled WGS sequence"/>
</dbReference>
<proteinExistence type="predicted"/>